<feature type="transmembrane region" description="Helical" evidence="8">
    <location>
        <begin position="156"/>
        <end position="177"/>
    </location>
</feature>
<feature type="transmembrane region" description="Helical" evidence="8">
    <location>
        <begin position="203"/>
        <end position="220"/>
    </location>
</feature>
<gene>
    <name evidence="9" type="ORF">ACFOD6_18660</name>
</gene>
<feature type="transmembrane region" description="Helical" evidence="8">
    <location>
        <begin position="249"/>
        <end position="274"/>
    </location>
</feature>
<feature type="transmembrane region" description="Helical" evidence="8">
    <location>
        <begin position="74"/>
        <end position="95"/>
    </location>
</feature>
<protein>
    <submittedName>
        <fullName evidence="9">FecCD family ABC transporter permease</fullName>
    </submittedName>
</protein>
<feature type="transmembrane region" description="Helical" evidence="8">
    <location>
        <begin position="129"/>
        <end position="149"/>
    </location>
</feature>
<evidence type="ECO:0000313" key="9">
    <source>
        <dbReference type="EMBL" id="MFC3088065.1"/>
    </source>
</evidence>
<comment type="similarity">
    <text evidence="2">Belongs to the binding-protein-dependent transport system permease family. FecCD subfamily.</text>
</comment>
<name>A0ABV7E134_9RHOB</name>
<dbReference type="InterPro" id="IPR037294">
    <property type="entry name" value="ABC_BtuC-like"/>
</dbReference>
<dbReference type="PANTHER" id="PTHR30472">
    <property type="entry name" value="FERRIC ENTEROBACTIN TRANSPORT SYSTEM PERMEASE PROTEIN"/>
    <property type="match status" value="1"/>
</dbReference>
<keyword evidence="5 8" id="KW-0812">Transmembrane</keyword>
<evidence type="ECO:0000256" key="4">
    <source>
        <dbReference type="ARBA" id="ARBA00022475"/>
    </source>
</evidence>
<dbReference type="InterPro" id="IPR000522">
    <property type="entry name" value="ABC_transptr_permease_BtuC"/>
</dbReference>
<feature type="transmembrane region" description="Helical" evidence="8">
    <location>
        <begin position="21"/>
        <end position="41"/>
    </location>
</feature>
<keyword evidence="10" id="KW-1185">Reference proteome</keyword>
<dbReference type="CDD" id="cd06550">
    <property type="entry name" value="TM_ABC_iron-siderophores_like"/>
    <property type="match status" value="1"/>
</dbReference>
<evidence type="ECO:0000256" key="1">
    <source>
        <dbReference type="ARBA" id="ARBA00004651"/>
    </source>
</evidence>
<comment type="caution">
    <text evidence="9">The sequence shown here is derived from an EMBL/GenBank/DDBJ whole genome shotgun (WGS) entry which is preliminary data.</text>
</comment>
<proteinExistence type="inferred from homology"/>
<sequence length="343" mass="35537">MSLTAGTIALQRRTRLRRRGGVLALLALMLFGGFAVTLMVGQSTHSPATVWQVLRGDEVAGASFTIGSLRLPRALQAILAGAAFGLGGTAFQTLLRNPLASPDIIGITAGASASAVFCIVVLSMTGPVVSVYAVVAGLGVALLIFLLAWRGEVAGARLILVGIGLSAMLQSVTAYTLSRAPSWSLQEALRWLSGSVNGARLEQSLPLVLTLMLCGGVLLWRARDLDMMRMGDEAASALGVRLRRLRISVILAGVGLVAVATANAGPVSFVAFLSGPIAARLTGRDGPVLVPAAGIGALMVLVCDFAGQFLLPARYPVGIVTGILGAPYLVYLILRENRKGTGL</sequence>
<comment type="subcellular location">
    <subcellularLocation>
        <location evidence="1">Cell membrane</location>
        <topology evidence="1">Multi-pass membrane protein</topology>
    </subcellularLocation>
</comment>
<dbReference type="PANTHER" id="PTHR30472:SF24">
    <property type="entry name" value="FERRIC ENTEROBACTIN TRANSPORT SYSTEM PERMEASE PROTEIN FEPG"/>
    <property type="match status" value="1"/>
</dbReference>
<feature type="transmembrane region" description="Helical" evidence="8">
    <location>
        <begin position="104"/>
        <end position="123"/>
    </location>
</feature>
<keyword evidence="4" id="KW-1003">Cell membrane</keyword>
<evidence type="ECO:0000313" key="10">
    <source>
        <dbReference type="Proteomes" id="UP001595445"/>
    </source>
</evidence>
<dbReference type="SUPFAM" id="SSF81345">
    <property type="entry name" value="ABC transporter involved in vitamin B12 uptake, BtuC"/>
    <property type="match status" value="1"/>
</dbReference>
<dbReference type="RefSeq" id="WP_354001354.1">
    <property type="nucleotide sequence ID" value="NZ_JAEACP010000032.1"/>
</dbReference>
<evidence type="ECO:0000256" key="5">
    <source>
        <dbReference type="ARBA" id="ARBA00022692"/>
    </source>
</evidence>
<reference evidence="10" key="1">
    <citation type="journal article" date="2019" name="Int. J. Syst. Evol. Microbiol.">
        <title>The Global Catalogue of Microorganisms (GCM) 10K type strain sequencing project: providing services to taxonomists for standard genome sequencing and annotation.</title>
        <authorList>
            <consortium name="The Broad Institute Genomics Platform"/>
            <consortium name="The Broad Institute Genome Sequencing Center for Infectious Disease"/>
            <person name="Wu L."/>
            <person name="Ma J."/>
        </authorList>
    </citation>
    <scope>NUCLEOTIDE SEQUENCE [LARGE SCALE GENOMIC DNA]</scope>
    <source>
        <strain evidence="10">KCTC 62102</strain>
    </source>
</reference>
<keyword evidence="3" id="KW-0813">Transport</keyword>
<organism evidence="9 10">
    <name type="scientific">Tabrizicola soli</name>
    <dbReference type="NCBI Taxonomy" id="2185115"/>
    <lineage>
        <taxon>Bacteria</taxon>
        <taxon>Pseudomonadati</taxon>
        <taxon>Pseudomonadota</taxon>
        <taxon>Alphaproteobacteria</taxon>
        <taxon>Rhodobacterales</taxon>
        <taxon>Paracoccaceae</taxon>
        <taxon>Tabrizicola</taxon>
    </lineage>
</organism>
<accession>A0ABV7E134</accession>
<evidence type="ECO:0000256" key="3">
    <source>
        <dbReference type="ARBA" id="ARBA00022448"/>
    </source>
</evidence>
<evidence type="ECO:0000256" key="6">
    <source>
        <dbReference type="ARBA" id="ARBA00022989"/>
    </source>
</evidence>
<dbReference type="Proteomes" id="UP001595445">
    <property type="component" value="Unassembled WGS sequence"/>
</dbReference>
<feature type="transmembrane region" description="Helical" evidence="8">
    <location>
        <begin position="315"/>
        <end position="334"/>
    </location>
</feature>
<evidence type="ECO:0000256" key="7">
    <source>
        <dbReference type="ARBA" id="ARBA00023136"/>
    </source>
</evidence>
<keyword evidence="7 8" id="KW-0472">Membrane</keyword>
<dbReference type="EMBL" id="JBHRSM010000047">
    <property type="protein sequence ID" value="MFC3088065.1"/>
    <property type="molecule type" value="Genomic_DNA"/>
</dbReference>
<dbReference type="Gene3D" id="1.10.3470.10">
    <property type="entry name" value="ABC transporter involved in vitamin B12 uptake, BtuC"/>
    <property type="match status" value="1"/>
</dbReference>
<dbReference type="Pfam" id="PF01032">
    <property type="entry name" value="FecCD"/>
    <property type="match status" value="1"/>
</dbReference>
<keyword evidence="6 8" id="KW-1133">Transmembrane helix</keyword>
<evidence type="ECO:0000256" key="2">
    <source>
        <dbReference type="ARBA" id="ARBA00007935"/>
    </source>
</evidence>
<feature type="transmembrane region" description="Helical" evidence="8">
    <location>
        <begin position="286"/>
        <end position="303"/>
    </location>
</feature>
<evidence type="ECO:0000256" key="8">
    <source>
        <dbReference type="SAM" id="Phobius"/>
    </source>
</evidence>